<dbReference type="AlphaFoldDB" id="A0AAW0T205"/>
<dbReference type="InterPro" id="IPR005024">
    <property type="entry name" value="Snf7_fam"/>
</dbReference>
<proteinExistence type="inferred from homology"/>
<comment type="similarity">
    <text evidence="1">Belongs to the SNF7 family.</text>
</comment>
<organism evidence="2 3">
    <name type="scientific">Scylla paramamosain</name>
    <name type="common">Mud crab</name>
    <dbReference type="NCBI Taxonomy" id="85552"/>
    <lineage>
        <taxon>Eukaryota</taxon>
        <taxon>Metazoa</taxon>
        <taxon>Ecdysozoa</taxon>
        <taxon>Arthropoda</taxon>
        <taxon>Crustacea</taxon>
        <taxon>Multicrustacea</taxon>
        <taxon>Malacostraca</taxon>
        <taxon>Eumalacostraca</taxon>
        <taxon>Eucarida</taxon>
        <taxon>Decapoda</taxon>
        <taxon>Pleocyemata</taxon>
        <taxon>Brachyura</taxon>
        <taxon>Eubrachyura</taxon>
        <taxon>Portunoidea</taxon>
        <taxon>Portunidae</taxon>
        <taxon>Portuninae</taxon>
        <taxon>Scylla</taxon>
    </lineage>
</organism>
<evidence type="ECO:0008006" key="4">
    <source>
        <dbReference type="Google" id="ProtNLM"/>
    </source>
</evidence>
<reference evidence="2 3" key="1">
    <citation type="submission" date="2023-03" db="EMBL/GenBank/DDBJ databases">
        <title>High-quality genome of Scylla paramamosain provides insights in environmental adaptation.</title>
        <authorList>
            <person name="Zhang L."/>
        </authorList>
    </citation>
    <scope>NUCLEOTIDE SEQUENCE [LARGE SCALE GENOMIC DNA]</scope>
    <source>
        <strain evidence="2">LZ_2023a</strain>
        <tissue evidence="2">Muscle</tissue>
    </source>
</reference>
<name>A0AAW0T205_SCYPA</name>
<evidence type="ECO:0000313" key="2">
    <source>
        <dbReference type="EMBL" id="KAK8381015.1"/>
    </source>
</evidence>
<accession>A0AAW0T205</accession>
<dbReference type="GO" id="GO:0007034">
    <property type="term" value="P:vacuolar transport"/>
    <property type="evidence" value="ECO:0007669"/>
    <property type="project" value="InterPro"/>
</dbReference>
<keyword evidence="3" id="KW-1185">Reference proteome</keyword>
<dbReference type="EMBL" id="JARAKH010000041">
    <property type="protein sequence ID" value="KAK8381015.1"/>
    <property type="molecule type" value="Genomic_DNA"/>
</dbReference>
<protein>
    <recommendedName>
        <fullName evidence="4">Charged multivesicular body protein 1a</fullName>
    </recommendedName>
</protein>
<sequence length="230" mass="25774">MSWFGGNSDRKMQDCLFQLKFCEKQMERLAKKAEKDQKSQEPNKTVLFSLIQFQYPSWSYIQEGKIKKALQQGNVEGAKIYAENAIRKKNESLSYLRMASKVDAVQSRVQSTLAMKGITKNMGSVVKALDQALNTMDLQKVSAIMDKFETQFEDLDVRTSVLEDSMGAATTLSTPKEAVDSLIQQVADEAGLEVMDQVNAQSIPTATLTTGERTTDQEDQLTRRLAALRN</sequence>
<dbReference type="Pfam" id="PF03357">
    <property type="entry name" value="Snf7"/>
    <property type="match status" value="1"/>
</dbReference>
<dbReference type="Proteomes" id="UP001487740">
    <property type="component" value="Unassembled WGS sequence"/>
</dbReference>
<evidence type="ECO:0000256" key="1">
    <source>
        <dbReference type="ARBA" id="ARBA00006190"/>
    </source>
</evidence>
<dbReference type="PANTHER" id="PTHR10476">
    <property type="entry name" value="CHARGED MULTIVESICULAR BODY PROTEIN"/>
    <property type="match status" value="1"/>
</dbReference>
<gene>
    <name evidence="2" type="ORF">O3P69_008144</name>
</gene>
<comment type="caution">
    <text evidence="2">The sequence shown here is derived from an EMBL/GenBank/DDBJ whole genome shotgun (WGS) entry which is preliminary data.</text>
</comment>
<dbReference type="Gene3D" id="6.10.140.1230">
    <property type="match status" value="1"/>
</dbReference>
<evidence type="ECO:0000313" key="3">
    <source>
        <dbReference type="Proteomes" id="UP001487740"/>
    </source>
</evidence>